<dbReference type="InterPro" id="IPR027417">
    <property type="entry name" value="P-loop_NTPase"/>
</dbReference>
<keyword evidence="2" id="KW-0614">Plasmid</keyword>
<organism evidence="2 3">
    <name type="scientific">Halobellus limi</name>
    <dbReference type="NCBI Taxonomy" id="699433"/>
    <lineage>
        <taxon>Archaea</taxon>
        <taxon>Methanobacteriati</taxon>
        <taxon>Methanobacteriota</taxon>
        <taxon>Stenosarchaea group</taxon>
        <taxon>Halobacteria</taxon>
        <taxon>Halobacteriales</taxon>
        <taxon>Haloferacaceae</taxon>
        <taxon>Halobellus</taxon>
    </lineage>
</organism>
<dbReference type="SUPFAM" id="SSF52540">
    <property type="entry name" value="P-loop containing nucleoside triphosphate hydrolases"/>
    <property type="match status" value="1"/>
</dbReference>
<accession>A0A4D6H844</accession>
<geneLocation type="plasmid" evidence="2">
    <name>unnamed1</name>
</geneLocation>
<gene>
    <name evidence="2" type="ORF">DV707_15545</name>
</gene>
<dbReference type="KEGG" id="hlm:DV707_15545"/>
<evidence type="ECO:0000256" key="1">
    <source>
        <dbReference type="SAM" id="MobiDB-lite"/>
    </source>
</evidence>
<feature type="region of interest" description="Disordered" evidence="1">
    <location>
        <begin position="54"/>
        <end position="78"/>
    </location>
</feature>
<reference evidence="2 3" key="1">
    <citation type="journal article" date="2019" name="Nat. Commun.">
        <title>A new type of DNA phosphorothioation-based antiviral system in archaea.</title>
        <authorList>
            <person name="Xiong L."/>
            <person name="Liu S."/>
            <person name="Chen S."/>
            <person name="Xiao Y."/>
            <person name="Zhu B."/>
            <person name="Gao Y."/>
            <person name="Zhang Y."/>
            <person name="Chen B."/>
            <person name="Luo J."/>
            <person name="Deng Z."/>
            <person name="Chen X."/>
            <person name="Wang L."/>
            <person name="Chen S."/>
        </authorList>
    </citation>
    <scope>NUCLEOTIDE SEQUENCE [LARGE SCALE GENOMIC DNA]</scope>
    <source>
        <strain evidence="2 3">CGMCC 1.10331</strain>
        <plasmid evidence="2 3">unnamed1</plasmid>
    </source>
</reference>
<dbReference type="EMBL" id="CP031312">
    <property type="protein sequence ID" value="QCC49167.1"/>
    <property type="molecule type" value="Genomic_DNA"/>
</dbReference>
<proteinExistence type="predicted"/>
<dbReference type="Proteomes" id="UP000296733">
    <property type="component" value="Plasmid unnamed1"/>
</dbReference>
<name>A0A4D6H844_9EURY</name>
<dbReference type="AlphaFoldDB" id="A0A4D6H844"/>
<sequence>MKLSDERRQRIAIARPVLQDSEILLLDGVVECGSYEEPLAADGFYASLWVARPPKSSRSRTNPDFDGSGNRNGYLFLG</sequence>
<evidence type="ECO:0000313" key="3">
    <source>
        <dbReference type="Proteomes" id="UP000296733"/>
    </source>
</evidence>
<evidence type="ECO:0000313" key="2">
    <source>
        <dbReference type="EMBL" id="QCC49167.1"/>
    </source>
</evidence>
<protein>
    <submittedName>
        <fullName evidence="2">Uncharacterized protein</fullName>
    </submittedName>
</protein>